<comment type="caution">
    <text evidence="2">The sequence shown here is derived from an EMBL/GenBank/DDBJ whole genome shotgun (WGS) entry which is preliminary data.</text>
</comment>
<dbReference type="InterPro" id="IPR012337">
    <property type="entry name" value="RNaseH-like_sf"/>
</dbReference>
<evidence type="ECO:0000313" key="2">
    <source>
        <dbReference type="EMBL" id="CAA7049841.1"/>
    </source>
</evidence>
<name>A0A6D2KKX7_9BRAS</name>
<dbReference type="SUPFAM" id="SSF53098">
    <property type="entry name" value="Ribonuclease H-like"/>
    <property type="match status" value="1"/>
</dbReference>
<accession>A0A6D2KKX7</accession>
<dbReference type="InterPro" id="IPR036397">
    <property type="entry name" value="RNaseH_sf"/>
</dbReference>
<organism evidence="2 3">
    <name type="scientific">Microthlaspi erraticum</name>
    <dbReference type="NCBI Taxonomy" id="1685480"/>
    <lineage>
        <taxon>Eukaryota</taxon>
        <taxon>Viridiplantae</taxon>
        <taxon>Streptophyta</taxon>
        <taxon>Embryophyta</taxon>
        <taxon>Tracheophyta</taxon>
        <taxon>Spermatophyta</taxon>
        <taxon>Magnoliopsida</taxon>
        <taxon>eudicotyledons</taxon>
        <taxon>Gunneridae</taxon>
        <taxon>Pentapetalae</taxon>
        <taxon>rosids</taxon>
        <taxon>malvids</taxon>
        <taxon>Brassicales</taxon>
        <taxon>Brassicaceae</taxon>
        <taxon>Coluteocarpeae</taxon>
        <taxon>Microthlaspi</taxon>
    </lineage>
</organism>
<dbReference type="Pfam" id="PF13456">
    <property type="entry name" value="RVT_3"/>
    <property type="match status" value="1"/>
</dbReference>
<dbReference type="PANTHER" id="PTHR47723">
    <property type="entry name" value="OS05G0353850 PROTEIN"/>
    <property type="match status" value="1"/>
</dbReference>
<dbReference type="Gene3D" id="3.30.420.10">
    <property type="entry name" value="Ribonuclease H-like superfamily/Ribonuclease H"/>
    <property type="match status" value="1"/>
</dbReference>
<sequence>MAWEQQVQRLVVEVDSDVVVGFFQSGINDMHILSFLVRLCYIFLRRDWLVRVIHVYREVNRVVDSLANHAFSLPLGFHSSSSSSPSDILELVTEDANGSIRVRFVRLG</sequence>
<dbReference type="Proteomes" id="UP000467841">
    <property type="component" value="Unassembled WGS sequence"/>
</dbReference>
<dbReference type="AlphaFoldDB" id="A0A6D2KKX7"/>
<dbReference type="InterPro" id="IPR053151">
    <property type="entry name" value="RNase_H-like"/>
</dbReference>
<gene>
    <name evidence="2" type="ORF">MERR_LOCUS37076</name>
</gene>
<reference evidence="2" key="1">
    <citation type="submission" date="2020-01" db="EMBL/GenBank/DDBJ databases">
        <authorList>
            <person name="Mishra B."/>
        </authorList>
    </citation>
    <scope>NUCLEOTIDE SEQUENCE [LARGE SCALE GENOMIC DNA]</scope>
</reference>
<evidence type="ECO:0000313" key="3">
    <source>
        <dbReference type="Proteomes" id="UP000467841"/>
    </source>
</evidence>
<protein>
    <recommendedName>
        <fullName evidence="1">RNase H type-1 domain-containing protein</fullName>
    </recommendedName>
</protein>
<dbReference type="EMBL" id="CACVBM020001429">
    <property type="protein sequence ID" value="CAA7049841.1"/>
    <property type="molecule type" value="Genomic_DNA"/>
</dbReference>
<dbReference type="GO" id="GO:0003676">
    <property type="term" value="F:nucleic acid binding"/>
    <property type="evidence" value="ECO:0007669"/>
    <property type="project" value="InterPro"/>
</dbReference>
<proteinExistence type="predicted"/>
<dbReference type="InterPro" id="IPR002156">
    <property type="entry name" value="RNaseH_domain"/>
</dbReference>
<feature type="domain" description="RNase H type-1" evidence="1">
    <location>
        <begin position="2"/>
        <end position="70"/>
    </location>
</feature>
<evidence type="ECO:0000259" key="1">
    <source>
        <dbReference type="Pfam" id="PF13456"/>
    </source>
</evidence>
<dbReference type="PANTHER" id="PTHR47723:SF13">
    <property type="entry name" value="PUTATIVE-RELATED"/>
    <property type="match status" value="1"/>
</dbReference>
<dbReference type="GO" id="GO:0004523">
    <property type="term" value="F:RNA-DNA hybrid ribonuclease activity"/>
    <property type="evidence" value="ECO:0007669"/>
    <property type="project" value="InterPro"/>
</dbReference>
<keyword evidence="3" id="KW-1185">Reference proteome</keyword>